<feature type="transmembrane region" description="Helical" evidence="1">
    <location>
        <begin position="211"/>
        <end position="232"/>
    </location>
</feature>
<keyword evidence="1" id="KW-0812">Transmembrane</keyword>
<protein>
    <submittedName>
        <fullName evidence="2">Uncharacterized protein</fullName>
    </submittedName>
</protein>
<evidence type="ECO:0000313" key="3">
    <source>
        <dbReference type="Proteomes" id="UP000193498"/>
    </source>
</evidence>
<dbReference type="AlphaFoldDB" id="A0A1Y1WWA5"/>
<reference evidence="2 3" key="1">
    <citation type="submission" date="2016-07" db="EMBL/GenBank/DDBJ databases">
        <title>Pervasive Adenine N6-methylation of Active Genes in Fungi.</title>
        <authorList>
            <consortium name="DOE Joint Genome Institute"/>
            <person name="Mondo S.J."/>
            <person name="Dannebaum R.O."/>
            <person name="Kuo R.C."/>
            <person name="Labutti K."/>
            <person name="Haridas S."/>
            <person name="Kuo A."/>
            <person name="Salamov A."/>
            <person name="Ahrendt S.R."/>
            <person name="Lipzen A."/>
            <person name="Sullivan W."/>
            <person name="Andreopoulos W.B."/>
            <person name="Clum A."/>
            <person name="Lindquist E."/>
            <person name="Daum C."/>
            <person name="Ramamoorthy G.K."/>
            <person name="Gryganskyi A."/>
            <person name="Culley D."/>
            <person name="Magnuson J.K."/>
            <person name="James T.Y."/>
            <person name="O'Malley M.A."/>
            <person name="Stajich J.E."/>
            <person name="Spatafora J.W."/>
            <person name="Visel A."/>
            <person name="Grigoriev I.V."/>
        </authorList>
    </citation>
    <scope>NUCLEOTIDE SEQUENCE [LARGE SCALE GENOMIC DNA]</scope>
    <source>
        <strain evidence="2 3">CBS 931.73</strain>
    </source>
</reference>
<dbReference type="InParanoid" id="A0A1Y1WWA5"/>
<dbReference type="OrthoDB" id="2140426at2759"/>
<proteinExistence type="predicted"/>
<evidence type="ECO:0000313" key="2">
    <source>
        <dbReference type="EMBL" id="ORX77486.1"/>
    </source>
</evidence>
<comment type="caution">
    <text evidence="2">The sequence shown here is derived from an EMBL/GenBank/DDBJ whole genome shotgun (WGS) entry which is preliminary data.</text>
</comment>
<feature type="transmembrane region" description="Helical" evidence="1">
    <location>
        <begin position="180"/>
        <end position="199"/>
    </location>
</feature>
<gene>
    <name evidence="2" type="ORF">K493DRAFT_363294</name>
</gene>
<keyword evidence="1" id="KW-1133">Transmembrane helix</keyword>
<accession>A0A1Y1WWA5</accession>
<evidence type="ECO:0000256" key="1">
    <source>
        <dbReference type="SAM" id="Phobius"/>
    </source>
</evidence>
<name>A0A1Y1WWA5_9FUNG</name>
<feature type="transmembrane region" description="Helical" evidence="1">
    <location>
        <begin position="68"/>
        <end position="89"/>
    </location>
</feature>
<keyword evidence="3" id="KW-1185">Reference proteome</keyword>
<organism evidence="2 3">
    <name type="scientific">Basidiobolus meristosporus CBS 931.73</name>
    <dbReference type="NCBI Taxonomy" id="1314790"/>
    <lineage>
        <taxon>Eukaryota</taxon>
        <taxon>Fungi</taxon>
        <taxon>Fungi incertae sedis</taxon>
        <taxon>Zoopagomycota</taxon>
        <taxon>Entomophthoromycotina</taxon>
        <taxon>Basidiobolomycetes</taxon>
        <taxon>Basidiobolales</taxon>
        <taxon>Basidiobolaceae</taxon>
        <taxon>Basidiobolus</taxon>
    </lineage>
</organism>
<sequence length="236" mass="27117">MNSPFARPPLGFSYPFFPMKSLDCCLRRRTDPHSTQILLFLQIRHIFGPLVDEGPESYIYTATACRRLLVLIILATLELATLLSFIRAMVLAHTEKNSVCLEFGPGSIEYEITADFLQYSLGAEHYPAAVHLPPDSHPRSKRHWALNSVGVQRIHPEKITETSSYESTVSESQAYYGKQAFFFGFIIPCAWWIFAFLPRQPATKYQAKWRFWNRIFTVLSILIICILLPVLLTRPF</sequence>
<dbReference type="EMBL" id="MCFE01000872">
    <property type="protein sequence ID" value="ORX77486.1"/>
    <property type="molecule type" value="Genomic_DNA"/>
</dbReference>
<dbReference type="Proteomes" id="UP000193498">
    <property type="component" value="Unassembled WGS sequence"/>
</dbReference>
<keyword evidence="1" id="KW-0472">Membrane</keyword>